<proteinExistence type="predicted"/>
<keyword evidence="4" id="KW-1185">Reference proteome</keyword>
<name>A0ABV9QB84_9BURK</name>
<dbReference type="InterPro" id="IPR016088">
    <property type="entry name" value="Chalcone_isomerase_3-sand"/>
</dbReference>
<reference evidence="4" key="1">
    <citation type="journal article" date="2019" name="Int. J. Syst. Evol. Microbiol.">
        <title>The Global Catalogue of Microorganisms (GCM) 10K type strain sequencing project: providing services to taxonomists for standard genome sequencing and annotation.</title>
        <authorList>
            <consortium name="The Broad Institute Genomics Platform"/>
            <consortium name="The Broad Institute Genome Sequencing Center for Infectious Disease"/>
            <person name="Wu L."/>
            <person name="Ma J."/>
        </authorList>
    </citation>
    <scope>NUCLEOTIDE SEQUENCE [LARGE SCALE GENOMIC DNA]</scope>
    <source>
        <strain evidence="4">CCUG 49452</strain>
    </source>
</reference>
<dbReference type="InterPro" id="IPR036298">
    <property type="entry name" value="Chalcone_isomerase_sf"/>
</dbReference>
<evidence type="ECO:0000259" key="2">
    <source>
        <dbReference type="Pfam" id="PF16036"/>
    </source>
</evidence>
<accession>A0ABV9QB84</accession>
<dbReference type="GO" id="GO:0016853">
    <property type="term" value="F:isomerase activity"/>
    <property type="evidence" value="ECO:0007669"/>
    <property type="project" value="UniProtKB-KW"/>
</dbReference>
<feature type="chain" id="PRO_5046556725" evidence="1">
    <location>
        <begin position="25"/>
        <end position="191"/>
    </location>
</feature>
<dbReference type="PANTHER" id="PTHR47698">
    <property type="entry name" value="FATTY-ACID-BINDING PROTEIN 3, CHLOROPLASTIC"/>
    <property type="match status" value="1"/>
</dbReference>
<dbReference type="Proteomes" id="UP001596001">
    <property type="component" value="Unassembled WGS sequence"/>
</dbReference>
<evidence type="ECO:0000313" key="4">
    <source>
        <dbReference type="Proteomes" id="UP001596001"/>
    </source>
</evidence>
<keyword evidence="3" id="KW-0413">Isomerase</keyword>
<dbReference type="RefSeq" id="WP_382430928.1">
    <property type="nucleotide sequence ID" value="NZ_JBHSHJ010000003.1"/>
</dbReference>
<feature type="signal peptide" evidence="1">
    <location>
        <begin position="1"/>
        <end position="24"/>
    </location>
</feature>
<comment type="caution">
    <text evidence="3">The sequence shown here is derived from an EMBL/GenBank/DDBJ whole genome shotgun (WGS) entry which is preliminary data.</text>
</comment>
<dbReference type="PANTHER" id="PTHR47698:SF2">
    <property type="entry name" value="FATTY-ACID-BINDING PROTEIN 3, CHLOROPLASTIC"/>
    <property type="match status" value="1"/>
</dbReference>
<dbReference type="Gene3D" id="3.50.70.10">
    <property type="match status" value="1"/>
</dbReference>
<dbReference type="SUPFAM" id="SSF54626">
    <property type="entry name" value="Chalcone isomerase"/>
    <property type="match status" value="1"/>
</dbReference>
<protein>
    <submittedName>
        <fullName evidence="3">Chalcone isomerase family protein</fullName>
    </submittedName>
</protein>
<keyword evidence="1" id="KW-0732">Signal</keyword>
<dbReference type="EMBL" id="JBHSHJ010000003">
    <property type="protein sequence ID" value="MFC4788470.1"/>
    <property type="molecule type" value="Genomic_DNA"/>
</dbReference>
<evidence type="ECO:0000313" key="3">
    <source>
        <dbReference type="EMBL" id="MFC4788470.1"/>
    </source>
</evidence>
<organism evidence="3 4">
    <name type="scientific">Giesbergeria sinuosa</name>
    <dbReference type="NCBI Taxonomy" id="80883"/>
    <lineage>
        <taxon>Bacteria</taxon>
        <taxon>Pseudomonadati</taxon>
        <taxon>Pseudomonadota</taxon>
        <taxon>Betaproteobacteria</taxon>
        <taxon>Burkholderiales</taxon>
        <taxon>Comamonadaceae</taxon>
        <taxon>Giesbergeria</taxon>
    </lineage>
</organism>
<sequence>MLNSMTVWRGALMAALLTAPGLHAAEVAGVRLEDSLRVGNRELVLNGAGLRSKLFIKLYVGALYVPQKSTQVAVLLDNAAPRRMALRLLRDVDAQSLHAALDDGLKANLSPSELAGLQAACDQLAAIMQQIGKVREGQTVAIDLMADGVAVSLNGQLRGQIAAPALAPALLKVWLGDRPADPALKQSLLGG</sequence>
<evidence type="ECO:0000256" key="1">
    <source>
        <dbReference type="SAM" id="SignalP"/>
    </source>
</evidence>
<feature type="domain" description="Chalcone isomerase" evidence="2">
    <location>
        <begin position="24"/>
        <end position="190"/>
    </location>
</feature>
<dbReference type="Pfam" id="PF16036">
    <property type="entry name" value="Chalcone_3"/>
    <property type="match status" value="1"/>
</dbReference>
<gene>
    <name evidence="3" type="ORF">ACFO6X_05660</name>
</gene>
<dbReference type="InterPro" id="IPR016087">
    <property type="entry name" value="Chalcone_isomerase"/>
</dbReference>